<accession>A0ABN8ADV8</accession>
<protein>
    <submittedName>
        <fullName evidence="3">3-hydroxyacyl-[acyl-carrier-protein] dehydratase FabZ</fullName>
        <ecNumber evidence="3">4.2.1.59</ecNumber>
    </submittedName>
</protein>
<dbReference type="GO" id="GO:0019171">
    <property type="term" value="F:(3R)-hydroxyacyl-[acyl-carrier-protein] dehydratase activity"/>
    <property type="evidence" value="ECO:0007669"/>
    <property type="project" value="UniProtKB-EC"/>
</dbReference>
<keyword evidence="2 3" id="KW-0456">Lyase</keyword>
<comment type="caution">
    <text evidence="3">The sequence shown here is derived from an EMBL/GenBank/DDBJ whole genome shotgun (WGS) entry which is preliminary data.</text>
</comment>
<dbReference type="InterPro" id="IPR013114">
    <property type="entry name" value="FabA_FabZ"/>
</dbReference>
<dbReference type="RefSeq" id="WP_230504815.1">
    <property type="nucleotide sequence ID" value="NZ_CAKJTJ010000046.1"/>
</dbReference>
<evidence type="ECO:0000313" key="3">
    <source>
        <dbReference type="EMBL" id="CAG9623405.1"/>
    </source>
</evidence>
<keyword evidence="4" id="KW-1185">Reference proteome</keyword>
<dbReference type="Gene3D" id="3.10.129.10">
    <property type="entry name" value="Hotdog Thioesterase"/>
    <property type="match status" value="1"/>
</dbReference>
<dbReference type="PANTHER" id="PTHR30272:SF1">
    <property type="entry name" value="3-HYDROXYACYL-[ACYL-CARRIER-PROTEIN] DEHYDRATASE"/>
    <property type="match status" value="1"/>
</dbReference>
<comment type="similarity">
    <text evidence="1">Belongs to the thioester dehydratase family. FabZ subfamily.</text>
</comment>
<sequence>MKTFELLPKKPLIQVDRILDTDEKKIITRKCITESDYFIFGHFVEKSIYPGLLLYEAAIQSLVLLLNCQYENLKIIKVKTRFIKPVVPGDIVEFHVNKERTTENTMKATGFVDRKSVFICTCSYFIKD</sequence>
<proteinExistence type="inferred from homology"/>
<dbReference type="EMBL" id="CAKJTJ010000046">
    <property type="protein sequence ID" value="CAG9623405.1"/>
    <property type="molecule type" value="Genomic_DNA"/>
</dbReference>
<evidence type="ECO:0000313" key="4">
    <source>
        <dbReference type="Proteomes" id="UP000789833"/>
    </source>
</evidence>
<dbReference type="SUPFAM" id="SSF54637">
    <property type="entry name" value="Thioesterase/thiol ester dehydrase-isomerase"/>
    <property type="match status" value="1"/>
</dbReference>
<name>A0ABN8ADV8_9BACI</name>
<dbReference type="EC" id="4.2.1.59" evidence="3"/>
<evidence type="ECO:0000256" key="2">
    <source>
        <dbReference type="ARBA" id="ARBA00023239"/>
    </source>
</evidence>
<organism evidence="3 4">
    <name type="scientific">Sutcliffiella rhizosphaerae</name>
    <dbReference type="NCBI Taxonomy" id="2880967"/>
    <lineage>
        <taxon>Bacteria</taxon>
        <taxon>Bacillati</taxon>
        <taxon>Bacillota</taxon>
        <taxon>Bacilli</taxon>
        <taxon>Bacillales</taxon>
        <taxon>Bacillaceae</taxon>
        <taxon>Sutcliffiella</taxon>
    </lineage>
</organism>
<dbReference type="Proteomes" id="UP000789833">
    <property type="component" value="Unassembled WGS sequence"/>
</dbReference>
<dbReference type="Pfam" id="PF07977">
    <property type="entry name" value="FabA"/>
    <property type="match status" value="1"/>
</dbReference>
<evidence type="ECO:0000256" key="1">
    <source>
        <dbReference type="ARBA" id="ARBA00009174"/>
    </source>
</evidence>
<reference evidence="3 4" key="1">
    <citation type="submission" date="2021-10" db="EMBL/GenBank/DDBJ databases">
        <authorList>
            <person name="Criscuolo A."/>
        </authorList>
    </citation>
    <scope>NUCLEOTIDE SEQUENCE [LARGE SCALE GENOMIC DNA]</scope>
    <source>
        <strain evidence="4">CIP 111883</strain>
    </source>
</reference>
<gene>
    <name evidence="3" type="primary">fabZ_2</name>
    <name evidence="3" type="ORF">BACCIP111883_04216</name>
</gene>
<dbReference type="InterPro" id="IPR029069">
    <property type="entry name" value="HotDog_dom_sf"/>
</dbReference>
<dbReference type="PANTHER" id="PTHR30272">
    <property type="entry name" value="3-HYDROXYACYL-[ACYL-CARRIER-PROTEIN] DEHYDRATASE"/>
    <property type="match status" value="1"/>
</dbReference>